<feature type="domain" description="WCX" evidence="4">
    <location>
        <begin position="250"/>
        <end position="328"/>
    </location>
</feature>
<organism evidence="5 6">
    <name type="scientific">Deinococcus petrolearius</name>
    <dbReference type="NCBI Taxonomy" id="1751295"/>
    <lineage>
        <taxon>Bacteria</taxon>
        <taxon>Thermotogati</taxon>
        <taxon>Deinococcota</taxon>
        <taxon>Deinococci</taxon>
        <taxon>Deinococcales</taxon>
        <taxon>Deinococcaceae</taxon>
        <taxon>Deinococcus</taxon>
    </lineage>
</organism>
<dbReference type="InterPro" id="IPR051534">
    <property type="entry name" value="CBASS_pafABC_assoc_protein"/>
</dbReference>
<evidence type="ECO:0000259" key="4">
    <source>
        <dbReference type="Pfam" id="PF25583"/>
    </source>
</evidence>
<proteinExistence type="predicted"/>
<reference evidence="6" key="1">
    <citation type="journal article" date="2019" name="Int. J. Syst. Evol. Microbiol.">
        <title>The Global Catalogue of Microorganisms (GCM) 10K type strain sequencing project: providing services to taxonomists for standard genome sequencing and annotation.</title>
        <authorList>
            <consortium name="The Broad Institute Genomics Platform"/>
            <consortium name="The Broad Institute Genome Sequencing Center for Infectious Disease"/>
            <person name="Wu L."/>
            <person name="Ma J."/>
        </authorList>
    </citation>
    <scope>NUCLEOTIDE SEQUENCE [LARGE SCALE GENOMIC DNA]</scope>
    <source>
        <strain evidence="6">CGMCC 1.15053</strain>
    </source>
</reference>
<dbReference type="Pfam" id="PF08279">
    <property type="entry name" value="HTH_11"/>
    <property type="match status" value="1"/>
</dbReference>
<dbReference type="InterPro" id="IPR057727">
    <property type="entry name" value="WCX_dom"/>
</dbReference>
<feature type="domain" description="WYL" evidence="3">
    <location>
        <begin position="150"/>
        <end position="218"/>
    </location>
</feature>
<dbReference type="InterPro" id="IPR036388">
    <property type="entry name" value="WH-like_DNA-bd_sf"/>
</dbReference>
<dbReference type="Pfam" id="PF13280">
    <property type="entry name" value="WYL"/>
    <property type="match status" value="1"/>
</dbReference>
<keyword evidence="6" id="KW-1185">Reference proteome</keyword>
<dbReference type="SUPFAM" id="SSF46785">
    <property type="entry name" value="Winged helix' DNA-binding domain"/>
    <property type="match status" value="1"/>
</dbReference>
<accession>A0ABW1DHP6</accession>
<protein>
    <submittedName>
        <fullName evidence="5">Helix-turn-helix transcriptional regulator</fullName>
    </submittedName>
</protein>
<dbReference type="PANTHER" id="PTHR34580">
    <property type="match status" value="1"/>
</dbReference>
<dbReference type="EMBL" id="JBHSOH010000002">
    <property type="protein sequence ID" value="MFC5846869.1"/>
    <property type="molecule type" value="Genomic_DNA"/>
</dbReference>
<dbReference type="Proteomes" id="UP001595979">
    <property type="component" value="Unassembled WGS sequence"/>
</dbReference>
<dbReference type="InterPro" id="IPR026881">
    <property type="entry name" value="WYL_dom"/>
</dbReference>
<evidence type="ECO:0000256" key="1">
    <source>
        <dbReference type="SAM" id="MobiDB-lite"/>
    </source>
</evidence>
<feature type="region of interest" description="Disordered" evidence="1">
    <location>
        <begin position="1"/>
        <end position="24"/>
    </location>
</feature>
<feature type="domain" description="Helix-turn-helix type 11" evidence="2">
    <location>
        <begin position="30"/>
        <end position="81"/>
    </location>
</feature>
<dbReference type="RefSeq" id="WP_380045407.1">
    <property type="nucleotide sequence ID" value="NZ_JBHSOH010000002.1"/>
</dbReference>
<gene>
    <name evidence="5" type="ORF">ACFPQ6_00975</name>
</gene>
<evidence type="ECO:0000313" key="5">
    <source>
        <dbReference type="EMBL" id="MFC5846869.1"/>
    </source>
</evidence>
<evidence type="ECO:0000259" key="3">
    <source>
        <dbReference type="Pfam" id="PF13280"/>
    </source>
</evidence>
<evidence type="ECO:0000313" key="6">
    <source>
        <dbReference type="Proteomes" id="UP001595979"/>
    </source>
</evidence>
<sequence>MERHAFSSPPLDRPPTAGPDHAAAPGRSARLAALLGELQARCVSTAELARSLGVSQRSVQRDIETLRSLGHDVVEHQGRAYSVAGAPLLRPAEALAAYAAVRLAHHHAPALDGHHRHALGRMAAALPERVRHTLGPRVRSGDTPYAERQIEQVAAAWVDGRVLGFDYRCPDGRRETGNELCVYFIEISRSSLTPYVVGRERRSGEVRSYKLSRMMNLRPHGDISRPDPDFDPRAVLGGAWQAEGGAARTGTVTVRFAPEAAGQVMASGVQGRTRIGTDGSVEMDLEAALGEDGLPRGLLPLVLSWGPRAEVLAPPQMRAAWLRELRETLARYDLPQP</sequence>
<name>A0ABW1DHP6_9DEIO</name>
<dbReference type="InterPro" id="IPR036390">
    <property type="entry name" value="WH_DNA-bd_sf"/>
</dbReference>
<dbReference type="Pfam" id="PF25583">
    <property type="entry name" value="WCX"/>
    <property type="match status" value="1"/>
</dbReference>
<dbReference type="PANTHER" id="PTHR34580:SF1">
    <property type="entry name" value="PROTEIN PAFC"/>
    <property type="match status" value="1"/>
</dbReference>
<comment type="caution">
    <text evidence="5">The sequence shown here is derived from an EMBL/GenBank/DDBJ whole genome shotgun (WGS) entry which is preliminary data.</text>
</comment>
<dbReference type="InterPro" id="IPR013196">
    <property type="entry name" value="HTH_11"/>
</dbReference>
<dbReference type="Gene3D" id="1.10.10.10">
    <property type="entry name" value="Winged helix-like DNA-binding domain superfamily/Winged helix DNA-binding domain"/>
    <property type="match status" value="1"/>
</dbReference>
<evidence type="ECO:0000259" key="2">
    <source>
        <dbReference type="Pfam" id="PF08279"/>
    </source>
</evidence>